<dbReference type="PANTHER" id="PTHR42354">
    <property type="entry name" value="C2H2-TYPE DOMAIN-CONTAINING PROTEIN"/>
    <property type="match status" value="1"/>
</dbReference>
<feature type="non-terminal residue" evidence="2">
    <location>
        <position position="1"/>
    </location>
</feature>
<dbReference type="EMBL" id="KV744860">
    <property type="protein sequence ID" value="OCK83465.1"/>
    <property type="molecule type" value="Genomic_DNA"/>
</dbReference>
<gene>
    <name evidence="2" type="ORF">K432DRAFT_322204</name>
</gene>
<sequence length="361" mass="40662">MLEDSSNGSQARNALQTVLVVVSLVHTIMDSFGSASGLYRKLKKKEERIEDAMDELKGRHGMSNRHRRDNDSCSSQGSHTSRRREHRRDQEYDYSDSDEESLCSSGPLVRREYDRGYHHIGHRFAVGDIITQNQLQAQIIALQQTIITIFQESAQMYGPTRNPISHHLAQLLDTARATRSGAIDALSQQYQRMLTAAPLSPAVPIPTALTIRSRPERSDSRDSAVATISGPTSVITRATHGLYCIYALDLQNHTEQPLADNFKDRGDGRCPYCSVIIPTRPGRAWEIVREDEREGVDRTFLVQNRFVVKSHREGGKFACILCSQGRPVDTVCESVAGLVDHIWKEHFCEEYERDIDIVKVG</sequence>
<evidence type="ECO:0000313" key="2">
    <source>
        <dbReference type="EMBL" id="OCK83465.1"/>
    </source>
</evidence>
<keyword evidence="3" id="KW-1185">Reference proteome</keyword>
<reference evidence="2 3" key="1">
    <citation type="journal article" date="2016" name="Nat. Commun.">
        <title>Ectomycorrhizal ecology is imprinted in the genome of the dominant symbiotic fungus Cenococcum geophilum.</title>
        <authorList>
            <consortium name="DOE Joint Genome Institute"/>
            <person name="Peter M."/>
            <person name="Kohler A."/>
            <person name="Ohm R.A."/>
            <person name="Kuo A."/>
            <person name="Krutzmann J."/>
            <person name="Morin E."/>
            <person name="Arend M."/>
            <person name="Barry K.W."/>
            <person name="Binder M."/>
            <person name="Choi C."/>
            <person name="Clum A."/>
            <person name="Copeland A."/>
            <person name="Grisel N."/>
            <person name="Haridas S."/>
            <person name="Kipfer T."/>
            <person name="LaButti K."/>
            <person name="Lindquist E."/>
            <person name="Lipzen A."/>
            <person name="Maire R."/>
            <person name="Meier B."/>
            <person name="Mihaltcheva S."/>
            <person name="Molinier V."/>
            <person name="Murat C."/>
            <person name="Poggeler S."/>
            <person name="Quandt C.A."/>
            <person name="Sperisen C."/>
            <person name="Tritt A."/>
            <person name="Tisserant E."/>
            <person name="Crous P.W."/>
            <person name="Henrissat B."/>
            <person name="Nehls U."/>
            <person name="Egli S."/>
            <person name="Spatafora J.W."/>
            <person name="Grigoriev I.V."/>
            <person name="Martin F.M."/>
        </authorList>
    </citation>
    <scope>NUCLEOTIDE SEQUENCE [LARGE SCALE GENOMIC DNA]</scope>
    <source>
        <strain evidence="2 3">CBS 459.81</strain>
    </source>
</reference>
<evidence type="ECO:0000256" key="1">
    <source>
        <dbReference type="SAM" id="MobiDB-lite"/>
    </source>
</evidence>
<protein>
    <submittedName>
        <fullName evidence="2">Uncharacterized protein</fullName>
    </submittedName>
</protein>
<dbReference type="AlphaFoldDB" id="A0A8E2JI33"/>
<accession>A0A8E2JI33</accession>
<organism evidence="2 3">
    <name type="scientific">Lepidopterella palustris CBS 459.81</name>
    <dbReference type="NCBI Taxonomy" id="1314670"/>
    <lineage>
        <taxon>Eukaryota</taxon>
        <taxon>Fungi</taxon>
        <taxon>Dikarya</taxon>
        <taxon>Ascomycota</taxon>
        <taxon>Pezizomycotina</taxon>
        <taxon>Dothideomycetes</taxon>
        <taxon>Pleosporomycetidae</taxon>
        <taxon>Mytilinidiales</taxon>
        <taxon>Argynnaceae</taxon>
        <taxon>Lepidopterella</taxon>
    </lineage>
</organism>
<evidence type="ECO:0000313" key="3">
    <source>
        <dbReference type="Proteomes" id="UP000250266"/>
    </source>
</evidence>
<feature type="compositionally biased region" description="Acidic residues" evidence="1">
    <location>
        <begin position="92"/>
        <end position="101"/>
    </location>
</feature>
<dbReference type="OrthoDB" id="5309037at2759"/>
<proteinExistence type="predicted"/>
<feature type="region of interest" description="Disordered" evidence="1">
    <location>
        <begin position="55"/>
        <end position="104"/>
    </location>
</feature>
<dbReference type="PANTHER" id="PTHR42354:SF1">
    <property type="entry name" value="C2H2-TYPE DOMAIN-CONTAINING PROTEIN"/>
    <property type="match status" value="1"/>
</dbReference>
<name>A0A8E2JI33_9PEZI</name>
<dbReference type="Proteomes" id="UP000250266">
    <property type="component" value="Unassembled WGS sequence"/>
</dbReference>